<evidence type="ECO:0000256" key="4">
    <source>
        <dbReference type="RuleBase" id="RU364152"/>
    </source>
</evidence>
<evidence type="ECO:0000313" key="5">
    <source>
        <dbReference type="EMBL" id="CDK28741.1"/>
    </source>
</evidence>
<sequence>MVTAVLFVQNAAPNSITQFHDLISNELPVPLGPWSFDLKIFLNNKYSKPSNIHPSQVPNRYLYSLQLSYLPQKTITIINNTKSITTVTSLTANVSEKGSEVSNSKDSKDVSNSKNAKLKEHFLKGCSLNTTTDSFDLFVMNKLQNLWALKQVIKGESGYGYLINVANINSEDSARGHETFKIRTSNCFLHGTFKGFLIEIEHIETTASEEAQNIIMSFSKSISKIKTLIEVYKFPQGRLCFNVLSDSKLDYESDLCQQYSDALQF</sequence>
<comment type="subcellular location">
    <subcellularLocation>
        <location evidence="1 4">Nucleus</location>
    </subcellularLocation>
</comment>
<dbReference type="HOGENOM" id="CLU_065844_0_0_1"/>
<dbReference type="OrthoDB" id="1854899at2759"/>
<keyword evidence="3 4" id="KW-0539">Nucleus</keyword>
<comment type="function">
    <text evidence="4">Component of the Mediator complex, a coactivator involved in the regulated transcription of nearly all RNA polymerase II-dependent genes. Mediator functions as a bridge to convey information from gene-specific regulatory proteins to the basal RNA polymerase II transcription machinery. Mediator is recruited to promoters by direct interactions with regulatory proteins and serves as a scaffold for the assembly of a functional preinitiation complex with RNA polymerase II and the general transcription factors.</text>
</comment>
<proteinExistence type="inferred from homology"/>
<comment type="similarity">
    <text evidence="2 4">Belongs to the Mediator complex subunit 20 family.</text>
</comment>
<dbReference type="STRING" id="1382522.W6MPZ7"/>
<dbReference type="GO" id="GO:0016592">
    <property type="term" value="C:mediator complex"/>
    <property type="evidence" value="ECO:0007669"/>
    <property type="project" value="InterPro"/>
</dbReference>
<keyword evidence="4" id="KW-0805">Transcription regulation</keyword>
<evidence type="ECO:0000256" key="3">
    <source>
        <dbReference type="ARBA" id="ARBA00023242"/>
    </source>
</evidence>
<reference evidence="5" key="2">
    <citation type="submission" date="2014-02" db="EMBL/GenBank/DDBJ databases">
        <title>Complete DNA sequence of /Kuraishia capsulata/ illustrates novel genomic features among budding yeasts (/Saccharomycotina/).</title>
        <authorList>
            <person name="Morales L."/>
            <person name="Noel B."/>
            <person name="Porcel B."/>
            <person name="Marcet-Houben M."/>
            <person name="Hullo M-F."/>
            <person name="Sacerdot C."/>
            <person name="Tekaia F."/>
            <person name="Leh-Louis V."/>
            <person name="Despons L."/>
            <person name="Khanna V."/>
            <person name="Aury J-M."/>
            <person name="Barbe V."/>
            <person name="Couloux A."/>
            <person name="Labadie K."/>
            <person name="Pelletier E."/>
            <person name="Souciet J-L."/>
            <person name="Boekhout T."/>
            <person name="Gabaldon T."/>
            <person name="Wincker P."/>
            <person name="Dujon B."/>
        </authorList>
    </citation>
    <scope>NUCLEOTIDE SEQUENCE</scope>
    <source>
        <strain evidence="5">CBS 1993</strain>
    </source>
</reference>
<organism evidence="5 6">
    <name type="scientific">Kuraishia capsulata CBS 1993</name>
    <dbReference type="NCBI Taxonomy" id="1382522"/>
    <lineage>
        <taxon>Eukaryota</taxon>
        <taxon>Fungi</taxon>
        <taxon>Dikarya</taxon>
        <taxon>Ascomycota</taxon>
        <taxon>Saccharomycotina</taxon>
        <taxon>Pichiomycetes</taxon>
        <taxon>Pichiales</taxon>
        <taxon>Pichiaceae</taxon>
        <taxon>Kuraishia</taxon>
    </lineage>
</organism>
<keyword evidence="6" id="KW-1185">Reference proteome</keyword>
<evidence type="ECO:0000256" key="2">
    <source>
        <dbReference type="ARBA" id="ARBA00010743"/>
    </source>
</evidence>
<dbReference type="Gene3D" id="3.30.310.180">
    <property type="match status" value="1"/>
</dbReference>
<comment type="subunit">
    <text evidence="4">Component of the Mediator complex.</text>
</comment>
<dbReference type="AlphaFoldDB" id="W6MPZ7"/>
<dbReference type="Proteomes" id="UP000019384">
    <property type="component" value="Unassembled WGS sequence"/>
</dbReference>
<dbReference type="GO" id="GO:0003712">
    <property type="term" value="F:transcription coregulator activity"/>
    <property type="evidence" value="ECO:0007669"/>
    <property type="project" value="InterPro"/>
</dbReference>
<keyword evidence="4" id="KW-0010">Activator</keyword>
<dbReference type="InterPro" id="IPR013921">
    <property type="entry name" value="Mediator_Med20"/>
</dbReference>
<dbReference type="Pfam" id="PF08612">
    <property type="entry name" value="Med20"/>
    <property type="match status" value="1"/>
</dbReference>
<dbReference type="Gene3D" id="2.20.140.20">
    <property type="match status" value="1"/>
</dbReference>
<reference evidence="5" key="1">
    <citation type="submission" date="2013-12" db="EMBL/GenBank/DDBJ databases">
        <authorList>
            <person name="Genoscope - CEA"/>
        </authorList>
    </citation>
    <scope>NUCLEOTIDE SEQUENCE</scope>
    <source>
        <strain evidence="5">CBS 1993</strain>
    </source>
</reference>
<evidence type="ECO:0000313" key="6">
    <source>
        <dbReference type="Proteomes" id="UP000019384"/>
    </source>
</evidence>
<accession>W6MPZ7</accession>
<dbReference type="GO" id="GO:0006357">
    <property type="term" value="P:regulation of transcription by RNA polymerase II"/>
    <property type="evidence" value="ECO:0007669"/>
    <property type="project" value="InterPro"/>
</dbReference>
<gene>
    <name evidence="4" type="primary">MED20</name>
    <name evidence="5" type="ORF">KUCA_T00004725001</name>
</gene>
<dbReference type="EMBL" id="HG793129">
    <property type="protein sequence ID" value="CDK28741.1"/>
    <property type="molecule type" value="Genomic_DNA"/>
</dbReference>
<protein>
    <recommendedName>
        <fullName evidence="4">Mediator of RNA polymerase II transcription subunit 20</fullName>
    </recommendedName>
    <alternativeName>
        <fullName evidence="4">Mediator complex subunit 20</fullName>
    </alternativeName>
</protein>
<keyword evidence="4" id="KW-0804">Transcription</keyword>
<name>W6MPZ7_9ASCO</name>
<evidence type="ECO:0000256" key="1">
    <source>
        <dbReference type="ARBA" id="ARBA00004123"/>
    </source>
</evidence>